<accession>A0A015TWB8</accession>
<feature type="domain" description="Putative beta-lactamase-inhibitor-like PepSY-like" evidence="2">
    <location>
        <begin position="61"/>
        <end position="143"/>
    </location>
</feature>
<evidence type="ECO:0000313" key="4">
    <source>
        <dbReference type="Proteomes" id="UP000020529"/>
    </source>
</evidence>
<dbReference type="Pfam" id="PF11396">
    <property type="entry name" value="PepSY_like"/>
    <property type="match status" value="1"/>
</dbReference>
<dbReference type="Proteomes" id="UP000020529">
    <property type="component" value="Unassembled WGS sequence"/>
</dbReference>
<feature type="chain" id="PRO_5001479487" description="Putative beta-lactamase-inhibitor-like PepSY-like domain-containing protein" evidence="1">
    <location>
        <begin position="21"/>
        <end position="147"/>
    </location>
</feature>
<organism evidence="3 4">
    <name type="scientific">Bacteroides fragilis str. 3988T(B)14</name>
    <dbReference type="NCBI Taxonomy" id="1339315"/>
    <lineage>
        <taxon>Bacteria</taxon>
        <taxon>Pseudomonadati</taxon>
        <taxon>Bacteroidota</taxon>
        <taxon>Bacteroidia</taxon>
        <taxon>Bacteroidales</taxon>
        <taxon>Bacteroidaceae</taxon>
        <taxon>Bacteroides</taxon>
    </lineage>
</organism>
<protein>
    <recommendedName>
        <fullName evidence="2">Putative beta-lactamase-inhibitor-like PepSY-like domain-containing protein</fullName>
    </recommendedName>
</protein>
<evidence type="ECO:0000313" key="3">
    <source>
        <dbReference type="EMBL" id="EXY75071.1"/>
    </source>
</evidence>
<reference evidence="3 4" key="1">
    <citation type="submission" date="2014-02" db="EMBL/GenBank/DDBJ databases">
        <authorList>
            <person name="Sears C."/>
            <person name="Carroll K."/>
            <person name="Sack B.R."/>
            <person name="Qadri F."/>
            <person name="Myers L.L."/>
            <person name="Chung G.-T."/>
            <person name="Escheverria P."/>
            <person name="Fraser C.M."/>
            <person name="Sadzewicz L."/>
            <person name="Shefchek K.A."/>
            <person name="Tallon L."/>
            <person name="Das S.P."/>
            <person name="Daugherty S."/>
            <person name="Mongodin E.F."/>
        </authorList>
    </citation>
    <scope>NUCLEOTIDE SEQUENCE [LARGE SCALE GENOMIC DNA]</scope>
    <source>
        <strain evidence="4">3988T(B)14</strain>
    </source>
</reference>
<comment type="caution">
    <text evidence="3">The sequence shown here is derived from an EMBL/GenBank/DDBJ whole genome shotgun (WGS) entry which is preliminary data.</text>
</comment>
<dbReference type="InterPro" id="IPR021533">
    <property type="entry name" value="PepSY-like"/>
</dbReference>
<dbReference type="Gene3D" id="3.40.1420.30">
    <property type="match status" value="1"/>
</dbReference>
<proteinExistence type="predicted"/>
<dbReference type="PATRIC" id="fig|1339315.3.peg.1928"/>
<evidence type="ECO:0000259" key="2">
    <source>
        <dbReference type="Pfam" id="PF11396"/>
    </source>
</evidence>
<dbReference type="RefSeq" id="WP_022347280.1">
    <property type="nucleotide sequence ID" value="NZ_JGCY01000249.1"/>
</dbReference>
<dbReference type="EMBL" id="JGCY01000249">
    <property type="protein sequence ID" value="EXY75071.1"/>
    <property type="molecule type" value="Genomic_DNA"/>
</dbReference>
<feature type="signal peptide" evidence="1">
    <location>
        <begin position="1"/>
        <end position="20"/>
    </location>
</feature>
<gene>
    <name evidence="3" type="ORF">M124_1137</name>
</gene>
<dbReference type="AlphaFoldDB" id="A0A015TWB8"/>
<keyword evidence="1" id="KW-0732">Signal</keyword>
<sequence>MKKILSILVLAIAAFQFAFAGDIITKDAMKLPLPARNFINRHFSNPQISHIKIENEILQTKKYDVLLTNATEIDFDNRGNWIEVDCKKAAVPATIVPDFVKEYMKANGYHSEFVTQIERDRKGYEVELNTDLSLKFTKDGKFRKAEH</sequence>
<name>A0A015TWB8_BACFG</name>
<dbReference type="SUPFAM" id="SSF160574">
    <property type="entry name" value="BT0923-like"/>
    <property type="match status" value="1"/>
</dbReference>
<evidence type="ECO:0000256" key="1">
    <source>
        <dbReference type="SAM" id="SignalP"/>
    </source>
</evidence>